<sequence>MSIFEDMEKTMQQRRMEKSEKLRKRNAQLRAQGKEPIKSGWGPMVDTGLGGLNRGPKGTVDLTGQNLGTENYFSNEQRDVAEKATQRAERIKQKEED</sequence>
<keyword evidence="3" id="KW-1185">Reference proteome</keyword>
<evidence type="ECO:0000313" key="2">
    <source>
        <dbReference type="EMBL" id="OJG19967.1"/>
    </source>
</evidence>
<evidence type="ECO:0000256" key="1">
    <source>
        <dbReference type="SAM" id="MobiDB-lite"/>
    </source>
</evidence>
<feature type="compositionally biased region" description="Polar residues" evidence="1">
    <location>
        <begin position="62"/>
        <end position="75"/>
    </location>
</feature>
<feature type="compositionally biased region" description="Basic and acidic residues" evidence="1">
    <location>
        <begin position="76"/>
        <end position="97"/>
    </location>
</feature>
<accession>A0A1L8RJN0</accession>
<dbReference type="AlphaFoldDB" id="A0A1L8RJN0"/>
<comment type="caution">
    <text evidence="2">The sequence shown here is derived from an EMBL/GenBank/DDBJ whole genome shotgun (WGS) entry which is preliminary data.</text>
</comment>
<protein>
    <submittedName>
        <fullName evidence="2">Uncharacterized protein</fullName>
    </submittedName>
</protein>
<proteinExistence type="predicted"/>
<dbReference type="EMBL" id="JXKH01000001">
    <property type="protein sequence ID" value="OJG19967.1"/>
    <property type="molecule type" value="Genomic_DNA"/>
</dbReference>
<dbReference type="Proteomes" id="UP000181884">
    <property type="component" value="Unassembled WGS sequence"/>
</dbReference>
<name>A0A1L8RJN0_9ENTE</name>
<feature type="compositionally biased region" description="Basic and acidic residues" evidence="1">
    <location>
        <begin position="1"/>
        <end position="20"/>
    </location>
</feature>
<dbReference type="RefSeq" id="WP_067391684.1">
    <property type="nucleotide sequence ID" value="NZ_JXKH01000001.1"/>
</dbReference>
<dbReference type="STRING" id="214095.RU97_GL000200"/>
<reference evidence="2 3" key="1">
    <citation type="submission" date="2014-12" db="EMBL/GenBank/DDBJ databases">
        <title>Draft genome sequences of 29 type strains of Enterococci.</title>
        <authorList>
            <person name="Zhong Z."/>
            <person name="Sun Z."/>
            <person name="Liu W."/>
            <person name="Zhang W."/>
            <person name="Zhang H."/>
        </authorList>
    </citation>
    <scope>NUCLEOTIDE SEQUENCE [LARGE SCALE GENOMIC DNA]</scope>
    <source>
        <strain evidence="2 3">DSM 17029</strain>
    </source>
</reference>
<organism evidence="2 3">
    <name type="scientific">Enterococcus canis</name>
    <dbReference type="NCBI Taxonomy" id="214095"/>
    <lineage>
        <taxon>Bacteria</taxon>
        <taxon>Bacillati</taxon>
        <taxon>Bacillota</taxon>
        <taxon>Bacilli</taxon>
        <taxon>Lactobacillales</taxon>
        <taxon>Enterococcaceae</taxon>
        <taxon>Enterococcus</taxon>
    </lineage>
</organism>
<evidence type="ECO:0000313" key="3">
    <source>
        <dbReference type="Proteomes" id="UP000181884"/>
    </source>
</evidence>
<feature type="region of interest" description="Disordered" evidence="1">
    <location>
        <begin position="1"/>
        <end position="97"/>
    </location>
</feature>
<gene>
    <name evidence="2" type="ORF">RU97_GL000200</name>
</gene>